<accession>A0AAV2LMS3</accession>
<keyword evidence="2" id="KW-1185">Reference proteome</keyword>
<proteinExistence type="predicted"/>
<dbReference type="AlphaFoldDB" id="A0AAV2LMS3"/>
<name>A0AAV2LMS3_KNICA</name>
<dbReference type="PANTHER" id="PTHR31751">
    <property type="entry name" value="SI:CH211-108C17.2-RELATED-RELATED"/>
    <property type="match status" value="1"/>
</dbReference>
<evidence type="ECO:0000313" key="2">
    <source>
        <dbReference type="Proteomes" id="UP001497482"/>
    </source>
</evidence>
<gene>
    <name evidence="1" type="ORF">KC01_LOCUS30248</name>
</gene>
<dbReference type="Proteomes" id="UP001497482">
    <property type="component" value="Chromosome 3"/>
</dbReference>
<dbReference type="PANTHER" id="PTHR31751:SF44">
    <property type="entry name" value="SI:CH211-211K8.4-RELATED"/>
    <property type="match status" value="1"/>
</dbReference>
<dbReference type="InterPro" id="IPR016193">
    <property type="entry name" value="Cytidine_deaminase-like"/>
</dbReference>
<reference evidence="1 2" key="1">
    <citation type="submission" date="2024-04" db="EMBL/GenBank/DDBJ databases">
        <authorList>
            <person name="Waldvogel A.-M."/>
            <person name="Schoenle A."/>
        </authorList>
    </citation>
    <scope>NUCLEOTIDE SEQUENCE [LARGE SCALE GENOMIC DNA]</scope>
</reference>
<dbReference type="SUPFAM" id="SSF53927">
    <property type="entry name" value="Cytidine deaminase-like"/>
    <property type="match status" value="1"/>
</dbReference>
<dbReference type="Gene3D" id="3.40.140.10">
    <property type="entry name" value="Cytidine Deaminase, domain 2"/>
    <property type="match status" value="1"/>
</dbReference>
<dbReference type="EMBL" id="OZ035825">
    <property type="protein sequence ID" value="CAL1602483.1"/>
    <property type="molecule type" value="Genomic_DNA"/>
</dbReference>
<dbReference type="GO" id="GO:0003824">
    <property type="term" value="F:catalytic activity"/>
    <property type="evidence" value="ECO:0007669"/>
    <property type="project" value="InterPro"/>
</dbReference>
<protein>
    <submittedName>
        <fullName evidence="1">Uncharacterized protein</fullName>
    </submittedName>
</protein>
<sequence length="215" mass="24322">MNFEVKQRGMIKILQLPSERQFSELFKRYNGSPSTQSQKPLVGERAREWLKPSTAACERLTAILLAPRFLKDVEKISPLYHTSYIEAFHSLIIRFSPKSVCFSFKGMMARLQISALHYNENATRTHARTAAEGDATIQAIIKANPEDLIGATVYTTEYPSVSSAKKMIDSGISKLIYFAKTIKCNNPDYFKESEEMLNQGSITVELYQPGKIDLK</sequence>
<organism evidence="1 2">
    <name type="scientific">Knipowitschia caucasica</name>
    <name type="common">Caucasian dwarf goby</name>
    <name type="synonym">Pomatoschistus caucasicus</name>
    <dbReference type="NCBI Taxonomy" id="637954"/>
    <lineage>
        <taxon>Eukaryota</taxon>
        <taxon>Metazoa</taxon>
        <taxon>Chordata</taxon>
        <taxon>Craniata</taxon>
        <taxon>Vertebrata</taxon>
        <taxon>Euteleostomi</taxon>
        <taxon>Actinopterygii</taxon>
        <taxon>Neopterygii</taxon>
        <taxon>Teleostei</taxon>
        <taxon>Neoteleostei</taxon>
        <taxon>Acanthomorphata</taxon>
        <taxon>Gobiaria</taxon>
        <taxon>Gobiiformes</taxon>
        <taxon>Gobioidei</taxon>
        <taxon>Gobiidae</taxon>
        <taxon>Gobiinae</taxon>
        <taxon>Knipowitschia</taxon>
    </lineage>
</organism>
<evidence type="ECO:0000313" key="1">
    <source>
        <dbReference type="EMBL" id="CAL1602483.1"/>
    </source>
</evidence>